<dbReference type="Pfam" id="PF01370">
    <property type="entry name" value="Epimerase"/>
    <property type="match status" value="1"/>
</dbReference>
<keyword evidence="13" id="KW-1185">Reference proteome</keyword>
<dbReference type="InterPro" id="IPR005886">
    <property type="entry name" value="UDP_G4E"/>
</dbReference>
<dbReference type="NCBIfam" id="TIGR01179">
    <property type="entry name" value="galE"/>
    <property type="match status" value="1"/>
</dbReference>
<comment type="similarity">
    <text evidence="4 10">Belongs to the NAD(P)-dependent epimerase/dehydratase family.</text>
</comment>
<dbReference type="SUPFAM" id="SSF51735">
    <property type="entry name" value="NAD(P)-binding Rossmann-fold domains"/>
    <property type="match status" value="1"/>
</dbReference>
<evidence type="ECO:0000256" key="6">
    <source>
        <dbReference type="ARBA" id="ARBA00018569"/>
    </source>
</evidence>
<dbReference type="CDD" id="cd05247">
    <property type="entry name" value="UDP_G4E_1_SDR_e"/>
    <property type="match status" value="1"/>
</dbReference>
<dbReference type="InterPro" id="IPR036291">
    <property type="entry name" value="NAD(P)-bd_dom_sf"/>
</dbReference>
<dbReference type="EMBL" id="LBNQ01000009">
    <property type="protein sequence ID" value="KKW69163.1"/>
    <property type="molecule type" value="Genomic_DNA"/>
</dbReference>
<dbReference type="NCBIfam" id="NF007956">
    <property type="entry name" value="PRK10675.1"/>
    <property type="match status" value="1"/>
</dbReference>
<evidence type="ECO:0000256" key="4">
    <source>
        <dbReference type="ARBA" id="ARBA00007637"/>
    </source>
</evidence>
<dbReference type="InterPro" id="IPR001509">
    <property type="entry name" value="Epimerase_deHydtase"/>
</dbReference>
<proteinExistence type="inferred from homology"/>
<protein>
    <recommendedName>
        <fullName evidence="6 10">UDP-glucose 4-epimerase</fullName>
        <ecNumber evidence="5 10">5.1.3.2</ecNumber>
    </recommendedName>
</protein>
<dbReference type="EC" id="5.1.3.2" evidence="5 10"/>
<dbReference type="Gene3D" id="3.40.50.720">
    <property type="entry name" value="NAD(P)-binding Rossmann-like Domain"/>
    <property type="match status" value="1"/>
</dbReference>
<feature type="domain" description="NAD-dependent epimerase/dehydratase" evidence="11">
    <location>
        <begin position="3"/>
        <end position="252"/>
    </location>
</feature>
<keyword evidence="9 10" id="KW-0413">Isomerase</keyword>
<dbReference type="GO" id="GO:0003978">
    <property type="term" value="F:UDP-glucose 4-epimerase activity"/>
    <property type="evidence" value="ECO:0007669"/>
    <property type="project" value="UniProtKB-UniRule"/>
</dbReference>
<evidence type="ECO:0000256" key="9">
    <source>
        <dbReference type="ARBA" id="ARBA00023235"/>
    </source>
</evidence>
<evidence type="ECO:0000256" key="7">
    <source>
        <dbReference type="ARBA" id="ARBA00023027"/>
    </source>
</evidence>
<comment type="catalytic activity">
    <reaction evidence="1 10">
        <text>UDP-alpha-D-glucose = UDP-alpha-D-galactose</text>
        <dbReference type="Rhea" id="RHEA:22168"/>
        <dbReference type="ChEBI" id="CHEBI:58885"/>
        <dbReference type="ChEBI" id="CHEBI:66914"/>
        <dbReference type="EC" id="5.1.3.2"/>
    </reaction>
</comment>
<dbReference type="STRING" id="1610491.AAV94_01970"/>
<comment type="cofactor">
    <cofactor evidence="2 10">
        <name>NAD(+)</name>
        <dbReference type="ChEBI" id="CHEBI:57540"/>
    </cofactor>
</comment>
<keyword evidence="8" id="KW-0299">Galactose metabolism</keyword>
<evidence type="ECO:0000256" key="3">
    <source>
        <dbReference type="ARBA" id="ARBA00004947"/>
    </source>
</evidence>
<dbReference type="PANTHER" id="PTHR43725">
    <property type="entry name" value="UDP-GLUCOSE 4-EPIMERASE"/>
    <property type="match status" value="1"/>
</dbReference>
<dbReference type="PANTHER" id="PTHR43725:SF47">
    <property type="entry name" value="UDP-GLUCOSE 4-EPIMERASE"/>
    <property type="match status" value="1"/>
</dbReference>
<evidence type="ECO:0000256" key="10">
    <source>
        <dbReference type="RuleBase" id="RU366046"/>
    </source>
</evidence>
<dbReference type="Gene3D" id="3.90.25.10">
    <property type="entry name" value="UDP-galactose 4-epimerase, domain 1"/>
    <property type="match status" value="1"/>
</dbReference>
<evidence type="ECO:0000313" key="12">
    <source>
        <dbReference type="EMBL" id="KKW69163.1"/>
    </source>
</evidence>
<gene>
    <name evidence="12" type="ORF">AAV94_01970</name>
</gene>
<evidence type="ECO:0000256" key="5">
    <source>
        <dbReference type="ARBA" id="ARBA00013189"/>
    </source>
</evidence>
<dbReference type="RefSeq" id="WP_046740598.1">
    <property type="nucleotide sequence ID" value="NZ_LBNQ01000009.1"/>
</dbReference>
<dbReference type="AlphaFoldDB" id="A0A0U1Q318"/>
<organism evidence="12 13">
    <name type="scientific">Lampropedia cohaerens</name>
    <dbReference type="NCBI Taxonomy" id="1610491"/>
    <lineage>
        <taxon>Bacteria</taxon>
        <taxon>Pseudomonadati</taxon>
        <taxon>Pseudomonadota</taxon>
        <taxon>Betaproteobacteria</taxon>
        <taxon>Burkholderiales</taxon>
        <taxon>Comamonadaceae</taxon>
        <taxon>Lampropedia</taxon>
    </lineage>
</organism>
<accession>A0A0U1Q318</accession>
<reference evidence="12 13" key="1">
    <citation type="submission" date="2015-05" db="EMBL/GenBank/DDBJ databases">
        <title>Draft genome sequence of Lampropedia sp. CT6, isolated from the microbial mat of a hot water spring, located at Manikaran, India.</title>
        <authorList>
            <person name="Tripathi C."/>
            <person name="Rani P."/>
            <person name="Mahato N.K."/>
            <person name="Lal R."/>
        </authorList>
    </citation>
    <scope>NUCLEOTIDE SEQUENCE [LARGE SCALE GENOMIC DNA]</scope>
    <source>
        <strain evidence="12 13">CT6</strain>
    </source>
</reference>
<dbReference type="PATRIC" id="fig|1610491.3.peg.409"/>
<comment type="pathway">
    <text evidence="3 10">Carbohydrate metabolism; galactose metabolism.</text>
</comment>
<dbReference type="GO" id="GO:0005829">
    <property type="term" value="C:cytosol"/>
    <property type="evidence" value="ECO:0007669"/>
    <property type="project" value="TreeGrafter"/>
</dbReference>
<dbReference type="Proteomes" id="UP000050580">
    <property type="component" value="Unassembled WGS sequence"/>
</dbReference>
<evidence type="ECO:0000313" key="13">
    <source>
        <dbReference type="Proteomes" id="UP000050580"/>
    </source>
</evidence>
<comment type="caution">
    <text evidence="12">The sequence shown here is derived from an EMBL/GenBank/DDBJ whole genome shotgun (WGS) entry which is preliminary data.</text>
</comment>
<sequence>MHVLVTGGAGYIGAHTAVELLAAGHQVTIVDNLCNSHAEAIDRIGAISGTTPAFFRMDVRDTPALQAVLQGSGIDAVIHFAGLKAVGESVRLPLAYYDNNVAGSLSLLKAMDAAGVRTFVFSSSATVYGPDAPVPYREDMPLGTASNPYGNSKIMVERMLVDLCRADTRWRAAALRYFNPIGAHPSGLIGEDPQGIPNNLLPFVTQVAIGQREELAIFGGDYETPDGTCIRDYLHVVDLARGHLAALDALTADHDSPAGLRAWNLGTGRGTSVLEIVRTFEAVTGAHVPYRIAPRRDGDLPAFWADPSLAKQELQWRATHTLEDMLRDAWRWQSNNPDGYNSTTHSSH</sequence>
<dbReference type="UniPathway" id="UPA00214"/>
<keyword evidence="10" id="KW-0119">Carbohydrate metabolism</keyword>
<evidence type="ECO:0000256" key="8">
    <source>
        <dbReference type="ARBA" id="ARBA00023144"/>
    </source>
</evidence>
<evidence type="ECO:0000256" key="1">
    <source>
        <dbReference type="ARBA" id="ARBA00000083"/>
    </source>
</evidence>
<evidence type="ECO:0000259" key="11">
    <source>
        <dbReference type="Pfam" id="PF01370"/>
    </source>
</evidence>
<dbReference type="GO" id="GO:0006012">
    <property type="term" value="P:galactose metabolic process"/>
    <property type="evidence" value="ECO:0007669"/>
    <property type="project" value="UniProtKB-UniPathway"/>
</dbReference>
<comment type="subunit">
    <text evidence="10">Homodimer.</text>
</comment>
<evidence type="ECO:0000256" key="2">
    <source>
        <dbReference type="ARBA" id="ARBA00001911"/>
    </source>
</evidence>
<name>A0A0U1Q318_9BURK</name>
<keyword evidence="7 10" id="KW-0520">NAD</keyword>
<dbReference type="OrthoDB" id="9803010at2"/>